<sequence length="85" mass="9057">MPTLQVPSPDAVPRELSNPNEARQPAPCRLAPPPSRLTPPPKEASLEPSSPAMPKLSWVSRDDASVVSKEGTTPVRPPSLVQRTG</sequence>
<organism evidence="2 3">
    <name type="scientific">Panicum miliaceum</name>
    <name type="common">Proso millet</name>
    <name type="synonym">Broomcorn millet</name>
    <dbReference type="NCBI Taxonomy" id="4540"/>
    <lineage>
        <taxon>Eukaryota</taxon>
        <taxon>Viridiplantae</taxon>
        <taxon>Streptophyta</taxon>
        <taxon>Embryophyta</taxon>
        <taxon>Tracheophyta</taxon>
        <taxon>Spermatophyta</taxon>
        <taxon>Magnoliopsida</taxon>
        <taxon>Liliopsida</taxon>
        <taxon>Poales</taxon>
        <taxon>Poaceae</taxon>
        <taxon>PACMAD clade</taxon>
        <taxon>Panicoideae</taxon>
        <taxon>Panicodae</taxon>
        <taxon>Paniceae</taxon>
        <taxon>Panicinae</taxon>
        <taxon>Panicum</taxon>
        <taxon>Panicum sect. Panicum</taxon>
    </lineage>
</organism>
<evidence type="ECO:0000313" key="2">
    <source>
        <dbReference type="EMBL" id="RLM61817.1"/>
    </source>
</evidence>
<feature type="compositionally biased region" description="Pro residues" evidence="1">
    <location>
        <begin position="30"/>
        <end position="42"/>
    </location>
</feature>
<reference evidence="3" key="1">
    <citation type="journal article" date="2019" name="Nat. Commun.">
        <title>The genome of broomcorn millet.</title>
        <authorList>
            <person name="Zou C."/>
            <person name="Miki D."/>
            <person name="Li D."/>
            <person name="Tang Q."/>
            <person name="Xiao L."/>
            <person name="Rajput S."/>
            <person name="Deng P."/>
            <person name="Jia W."/>
            <person name="Huang R."/>
            <person name="Zhang M."/>
            <person name="Sun Y."/>
            <person name="Hu J."/>
            <person name="Fu X."/>
            <person name="Schnable P.S."/>
            <person name="Li F."/>
            <person name="Zhang H."/>
            <person name="Feng B."/>
            <person name="Zhu X."/>
            <person name="Liu R."/>
            <person name="Schnable J.C."/>
            <person name="Zhu J.-K."/>
            <person name="Zhang H."/>
        </authorList>
    </citation>
    <scope>NUCLEOTIDE SEQUENCE [LARGE SCALE GENOMIC DNA]</scope>
</reference>
<gene>
    <name evidence="2" type="ORF">C2845_PM14G04220</name>
</gene>
<name>A0A3L6PSM9_PANMI</name>
<protein>
    <submittedName>
        <fullName evidence="2">Uncharacterized protein</fullName>
    </submittedName>
</protein>
<dbReference type="EMBL" id="PQIB02000016">
    <property type="protein sequence ID" value="RLM61817.1"/>
    <property type="molecule type" value="Genomic_DNA"/>
</dbReference>
<dbReference type="Proteomes" id="UP000275267">
    <property type="component" value="Unassembled WGS sequence"/>
</dbReference>
<feature type="region of interest" description="Disordered" evidence="1">
    <location>
        <begin position="1"/>
        <end position="85"/>
    </location>
</feature>
<accession>A0A3L6PSM9</accession>
<proteinExistence type="predicted"/>
<dbReference type="AlphaFoldDB" id="A0A3L6PSM9"/>
<evidence type="ECO:0000256" key="1">
    <source>
        <dbReference type="SAM" id="MobiDB-lite"/>
    </source>
</evidence>
<evidence type="ECO:0000313" key="3">
    <source>
        <dbReference type="Proteomes" id="UP000275267"/>
    </source>
</evidence>
<keyword evidence="3" id="KW-1185">Reference proteome</keyword>
<comment type="caution">
    <text evidence="2">The sequence shown here is derived from an EMBL/GenBank/DDBJ whole genome shotgun (WGS) entry which is preliminary data.</text>
</comment>